<protein>
    <recommendedName>
        <fullName evidence="3">F-box associated domain-containing protein</fullName>
    </recommendedName>
</protein>
<dbReference type="EMBL" id="PDUG01000004">
    <property type="protein sequence ID" value="PIC31750.1"/>
    <property type="molecule type" value="Genomic_DNA"/>
</dbReference>
<dbReference type="Proteomes" id="UP000230233">
    <property type="component" value="Chromosome IV"/>
</dbReference>
<keyword evidence="2" id="KW-1185">Reference proteome</keyword>
<accession>A0A2G5TWS7</accession>
<dbReference type="AlphaFoldDB" id="A0A2G5TWS7"/>
<proteinExistence type="predicted"/>
<gene>
    <name evidence="1" type="primary">Cnig_chr_IV.g12340</name>
    <name evidence="1" type="ORF">B9Z55_012340</name>
</gene>
<name>A0A2G5TWS7_9PELO</name>
<evidence type="ECO:0008006" key="3">
    <source>
        <dbReference type="Google" id="ProtNLM"/>
    </source>
</evidence>
<organism evidence="1 2">
    <name type="scientific">Caenorhabditis nigoni</name>
    <dbReference type="NCBI Taxonomy" id="1611254"/>
    <lineage>
        <taxon>Eukaryota</taxon>
        <taxon>Metazoa</taxon>
        <taxon>Ecdysozoa</taxon>
        <taxon>Nematoda</taxon>
        <taxon>Chromadorea</taxon>
        <taxon>Rhabditida</taxon>
        <taxon>Rhabditina</taxon>
        <taxon>Rhabditomorpha</taxon>
        <taxon>Rhabditoidea</taxon>
        <taxon>Rhabditidae</taxon>
        <taxon>Peloderinae</taxon>
        <taxon>Caenorhabditis</taxon>
    </lineage>
</organism>
<evidence type="ECO:0000313" key="2">
    <source>
        <dbReference type="Proteomes" id="UP000230233"/>
    </source>
</evidence>
<evidence type="ECO:0000313" key="1">
    <source>
        <dbReference type="EMBL" id="PIC31750.1"/>
    </source>
</evidence>
<reference evidence="2" key="1">
    <citation type="submission" date="2017-10" db="EMBL/GenBank/DDBJ databases">
        <title>Rapid genome shrinkage in a self-fertile nematode reveals novel sperm competition proteins.</title>
        <authorList>
            <person name="Yin D."/>
            <person name="Schwarz E.M."/>
            <person name="Thomas C.G."/>
            <person name="Felde R.L."/>
            <person name="Korf I.F."/>
            <person name="Cutter A.D."/>
            <person name="Schartner C.M."/>
            <person name="Ralston E.J."/>
            <person name="Meyer B.J."/>
            <person name="Haag E.S."/>
        </authorList>
    </citation>
    <scope>NUCLEOTIDE SEQUENCE [LARGE SCALE GENOMIC DNA]</scope>
    <source>
        <strain evidence="2">JU1422</strain>
    </source>
</reference>
<sequence>MDINTILKEWQRGSKLRNLSFLEINTSTLLDMDSCNREMRKDLNLELNIDDYRRPKTVKVSDDYTYTVPWDPFADQLIRGDGMIGTIFKTYKSYKYV</sequence>
<comment type="caution">
    <text evidence="1">The sequence shown here is derived from an EMBL/GenBank/DDBJ whole genome shotgun (WGS) entry which is preliminary data.</text>
</comment>